<feature type="domain" description="Response regulatory" evidence="7">
    <location>
        <begin position="4"/>
        <end position="120"/>
    </location>
</feature>
<dbReference type="AlphaFoldDB" id="A0A364VC82"/>
<dbReference type="InterPro" id="IPR001789">
    <property type="entry name" value="Sig_transdc_resp-reg_receiver"/>
</dbReference>
<evidence type="ECO:0000259" key="7">
    <source>
        <dbReference type="PROSITE" id="PS50110"/>
    </source>
</evidence>
<reference evidence="8 9" key="1">
    <citation type="journal article" date="2018" name="Syst. Appl. Microbiol.">
        <title>Corynebacterium heidelbergense sp. nov., isolated from the preen glands of Egyptian geese (Alopochen aegyptiacus).</title>
        <authorList>
            <person name="Braun M.S."/>
            <person name="Wang E."/>
            <person name="Zimmermann S."/>
            <person name="Wink M."/>
        </authorList>
    </citation>
    <scope>NUCLEOTIDE SEQUENCE [LARGE SCALE GENOMIC DNA]</scope>
    <source>
        <strain evidence="8 9">DSM 104638</strain>
    </source>
</reference>
<dbReference type="GO" id="GO:0006355">
    <property type="term" value="P:regulation of DNA-templated transcription"/>
    <property type="evidence" value="ECO:0007669"/>
    <property type="project" value="InterPro"/>
</dbReference>
<dbReference type="PROSITE" id="PS50043">
    <property type="entry name" value="HTH_LUXR_2"/>
    <property type="match status" value="1"/>
</dbReference>
<dbReference type="Proteomes" id="UP000251047">
    <property type="component" value="Unassembled WGS sequence"/>
</dbReference>
<dbReference type="InterPro" id="IPR016032">
    <property type="entry name" value="Sig_transdc_resp-reg_C-effctor"/>
</dbReference>
<keyword evidence="4" id="KW-0804">Transcription</keyword>
<dbReference type="Pfam" id="PF00196">
    <property type="entry name" value="GerE"/>
    <property type="match status" value="1"/>
</dbReference>
<keyword evidence="2" id="KW-0805">Transcription regulation</keyword>
<dbReference type="CDD" id="cd06170">
    <property type="entry name" value="LuxR_C_like"/>
    <property type="match status" value="1"/>
</dbReference>
<dbReference type="CDD" id="cd17535">
    <property type="entry name" value="REC_NarL-like"/>
    <property type="match status" value="1"/>
</dbReference>
<evidence type="ECO:0000256" key="2">
    <source>
        <dbReference type="ARBA" id="ARBA00023015"/>
    </source>
</evidence>
<dbReference type="GO" id="GO:0000160">
    <property type="term" value="P:phosphorelay signal transduction system"/>
    <property type="evidence" value="ECO:0007669"/>
    <property type="project" value="InterPro"/>
</dbReference>
<evidence type="ECO:0000256" key="1">
    <source>
        <dbReference type="ARBA" id="ARBA00022553"/>
    </source>
</evidence>
<evidence type="ECO:0000259" key="6">
    <source>
        <dbReference type="PROSITE" id="PS50043"/>
    </source>
</evidence>
<feature type="domain" description="HTH luxR-type" evidence="6">
    <location>
        <begin position="151"/>
        <end position="216"/>
    </location>
</feature>
<evidence type="ECO:0000256" key="5">
    <source>
        <dbReference type="PROSITE-ProRule" id="PRU00169"/>
    </source>
</evidence>
<dbReference type="Pfam" id="PF00072">
    <property type="entry name" value="Response_reg"/>
    <property type="match status" value="1"/>
</dbReference>
<dbReference type="SUPFAM" id="SSF46894">
    <property type="entry name" value="C-terminal effector domain of the bipartite response regulators"/>
    <property type="match status" value="1"/>
</dbReference>
<protein>
    <submittedName>
        <fullName evidence="8">DNA-binding response regulator</fullName>
    </submittedName>
</protein>
<dbReference type="InterPro" id="IPR000792">
    <property type="entry name" value="Tscrpt_reg_LuxR_C"/>
</dbReference>
<dbReference type="Gene3D" id="3.40.50.2300">
    <property type="match status" value="1"/>
</dbReference>
<dbReference type="OrthoDB" id="9808843at2"/>
<organism evidence="8 9">
    <name type="scientific">Corynebacterium heidelbergense</name>
    <dbReference type="NCBI Taxonomy" id="2055947"/>
    <lineage>
        <taxon>Bacteria</taxon>
        <taxon>Bacillati</taxon>
        <taxon>Actinomycetota</taxon>
        <taxon>Actinomycetes</taxon>
        <taxon>Mycobacteriales</taxon>
        <taxon>Corynebacteriaceae</taxon>
        <taxon>Corynebacterium</taxon>
    </lineage>
</organism>
<evidence type="ECO:0000313" key="9">
    <source>
        <dbReference type="Proteomes" id="UP000251047"/>
    </source>
</evidence>
<comment type="caution">
    <text evidence="8">The sequence shown here is derived from an EMBL/GenBank/DDBJ whole genome shotgun (WGS) entry which is preliminary data.</text>
</comment>
<dbReference type="PRINTS" id="PR00038">
    <property type="entry name" value="HTHLUXR"/>
</dbReference>
<dbReference type="PANTHER" id="PTHR43214">
    <property type="entry name" value="TWO-COMPONENT RESPONSE REGULATOR"/>
    <property type="match status" value="1"/>
</dbReference>
<dbReference type="SUPFAM" id="SSF52172">
    <property type="entry name" value="CheY-like"/>
    <property type="match status" value="1"/>
</dbReference>
<dbReference type="PANTHER" id="PTHR43214:SF24">
    <property type="entry name" value="TRANSCRIPTIONAL REGULATORY PROTEIN NARL-RELATED"/>
    <property type="match status" value="1"/>
</dbReference>
<accession>A0A364VC82</accession>
<dbReference type="InterPro" id="IPR058245">
    <property type="entry name" value="NreC/VraR/RcsB-like_REC"/>
</dbReference>
<dbReference type="RefSeq" id="WP_112769316.1">
    <property type="nucleotide sequence ID" value="NZ_CP063191.1"/>
</dbReference>
<dbReference type="SMART" id="SM00421">
    <property type="entry name" value="HTH_LUXR"/>
    <property type="match status" value="1"/>
</dbReference>
<sequence length="224" mass="24494">MPIRVLLADDQPLLLSALSTVLNASEGIEVVATARDGREAIDIGMDTSFDVAVLDIRMPRVDGIEALRQLLRRQPGLRGIMLTTFDDEDLVQAALVTGAQGFILKDTEPEELAAAVRKVFAGESVLDSSVTGPVLETFRAALDDKPLTAEQEHNLRDITAREREVLVLVSEGLTNMEIAENLHVAETTVKSHVSSLLRKLKARDRVALALIPHRTGFTSSHRRT</sequence>
<evidence type="ECO:0000256" key="4">
    <source>
        <dbReference type="ARBA" id="ARBA00023163"/>
    </source>
</evidence>
<dbReference type="GO" id="GO:0003677">
    <property type="term" value="F:DNA binding"/>
    <property type="evidence" value="ECO:0007669"/>
    <property type="project" value="UniProtKB-KW"/>
</dbReference>
<name>A0A364VC82_9CORY</name>
<dbReference type="PROSITE" id="PS00622">
    <property type="entry name" value="HTH_LUXR_1"/>
    <property type="match status" value="1"/>
</dbReference>
<proteinExistence type="predicted"/>
<dbReference type="InterPro" id="IPR011006">
    <property type="entry name" value="CheY-like_superfamily"/>
</dbReference>
<dbReference type="SMART" id="SM00448">
    <property type="entry name" value="REC"/>
    <property type="match status" value="1"/>
</dbReference>
<keyword evidence="1 5" id="KW-0597">Phosphoprotein</keyword>
<evidence type="ECO:0000256" key="3">
    <source>
        <dbReference type="ARBA" id="ARBA00023125"/>
    </source>
</evidence>
<evidence type="ECO:0000313" key="8">
    <source>
        <dbReference type="EMBL" id="RAV34218.1"/>
    </source>
</evidence>
<keyword evidence="3 8" id="KW-0238">DNA-binding</keyword>
<feature type="modified residue" description="4-aspartylphosphate" evidence="5">
    <location>
        <position position="55"/>
    </location>
</feature>
<gene>
    <name evidence="8" type="ORF">CWC39_04490</name>
</gene>
<dbReference type="EMBL" id="PHQP01000024">
    <property type="protein sequence ID" value="RAV34218.1"/>
    <property type="molecule type" value="Genomic_DNA"/>
</dbReference>
<dbReference type="InterPro" id="IPR039420">
    <property type="entry name" value="WalR-like"/>
</dbReference>
<dbReference type="PROSITE" id="PS50110">
    <property type="entry name" value="RESPONSE_REGULATORY"/>
    <property type="match status" value="1"/>
</dbReference>